<feature type="non-terminal residue" evidence="1">
    <location>
        <position position="47"/>
    </location>
</feature>
<sequence length="47" mass="5357">MTIRCADTLPAAGRMKAEYRRNLNVKGGDVARKWKTFGEPRTVILHK</sequence>
<evidence type="ECO:0000313" key="2">
    <source>
        <dbReference type="Proteomes" id="UP000054359"/>
    </source>
</evidence>
<keyword evidence="2" id="KW-1185">Reference proteome</keyword>
<proteinExistence type="predicted"/>
<gene>
    <name evidence="1" type="ORF">X975_15798</name>
</gene>
<evidence type="ECO:0000313" key="1">
    <source>
        <dbReference type="EMBL" id="KFM79661.1"/>
    </source>
</evidence>
<dbReference type="AlphaFoldDB" id="A0A087UQM2"/>
<protein>
    <submittedName>
        <fullName evidence="1">Uncharacterized protein</fullName>
    </submittedName>
</protein>
<name>A0A087UQM2_STEMI</name>
<dbReference type="Proteomes" id="UP000054359">
    <property type="component" value="Unassembled WGS sequence"/>
</dbReference>
<dbReference type="EMBL" id="KK121069">
    <property type="protein sequence ID" value="KFM79661.1"/>
    <property type="molecule type" value="Genomic_DNA"/>
</dbReference>
<reference evidence="1 2" key="1">
    <citation type="submission" date="2013-11" db="EMBL/GenBank/DDBJ databases">
        <title>Genome sequencing of Stegodyphus mimosarum.</title>
        <authorList>
            <person name="Bechsgaard J."/>
        </authorList>
    </citation>
    <scope>NUCLEOTIDE SEQUENCE [LARGE SCALE GENOMIC DNA]</scope>
</reference>
<accession>A0A087UQM2</accession>
<organism evidence="1 2">
    <name type="scientific">Stegodyphus mimosarum</name>
    <name type="common">African social velvet spider</name>
    <dbReference type="NCBI Taxonomy" id="407821"/>
    <lineage>
        <taxon>Eukaryota</taxon>
        <taxon>Metazoa</taxon>
        <taxon>Ecdysozoa</taxon>
        <taxon>Arthropoda</taxon>
        <taxon>Chelicerata</taxon>
        <taxon>Arachnida</taxon>
        <taxon>Araneae</taxon>
        <taxon>Araneomorphae</taxon>
        <taxon>Entelegynae</taxon>
        <taxon>Eresoidea</taxon>
        <taxon>Eresidae</taxon>
        <taxon>Stegodyphus</taxon>
    </lineage>
</organism>